<dbReference type="Pfam" id="PF00372">
    <property type="entry name" value="Hemocyanin_M"/>
    <property type="match status" value="1"/>
</dbReference>
<feature type="chain" id="PRO_5002892312" evidence="4">
    <location>
        <begin position="20"/>
        <end position="669"/>
    </location>
</feature>
<evidence type="ECO:0000313" key="6">
    <source>
        <dbReference type="EMBL" id="CAR85694.1"/>
    </source>
</evidence>
<dbReference type="InterPro" id="IPR014756">
    <property type="entry name" value="Ig_E-set"/>
</dbReference>
<dbReference type="PANTHER" id="PTHR11511">
    <property type="entry name" value="LARVAL STORAGE PROTEIN/PHENOLOXIDASE"/>
    <property type="match status" value="1"/>
</dbReference>
<dbReference type="InterPro" id="IPR000896">
    <property type="entry name" value="Hemocyanin/hexamerin_mid_dom"/>
</dbReference>
<dbReference type="InterPro" id="IPR005204">
    <property type="entry name" value="Hemocyanin_N"/>
</dbReference>
<proteinExistence type="evidence at transcript level"/>
<dbReference type="GO" id="GO:0005615">
    <property type="term" value="C:extracellular space"/>
    <property type="evidence" value="ECO:0007669"/>
    <property type="project" value="UniProtKB-ARBA"/>
</dbReference>
<dbReference type="PANTHER" id="PTHR11511:SF5">
    <property type="entry name" value="FAT-BODY PROTEIN 1-RELATED"/>
    <property type="match status" value="1"/>
</dbReference>
<dbReference type="InterPro" id="IPR002227">
    <property type="entry name" value="Tyrosinase_Cu-bd"/>
</dbReference>
<dbReference type="Pfam" id="PF03722">
    <property type="entry name" value="Hemocyanin_N"/>
    <property type="match status" value="1"/>
</dbReference>
<comment type="similarity">
    <text evidence="1">Belongs to the tyrosinase family. Hemocyanin subfamily.</text>
</comment>
<dbReference type="Gene3D" id="2.60.40.1520">
    <property type="entry name" value="Hemocyanin, C-terminal domain"/>
    <property type="match status" value="1"/>
</dbReference>
<evidence type="ECO:0000256" key="2">
    <source>
        <dbReference type="ARBA" id="ARBA00022761"/>
    </source>
</evidence>
<dbReference type="Pfam" id="PF03723">
    <property type="entry name" value="Hemocyanin_C"/>
    <property type="match status" value="1"/>
</dbReference>
<dbReference type="Gene3D" id="1.20.1370.10">
    <property type="entry name" value="Hemocyanin, N-terminal domain"/>
    <property type="match status" value="1"/>
</dbReference>
<dbReference type="InterPro" id="IPR008922">
    <property type="entry name" value="Di-copper_centre_dom_sf"/>
</dbReference>
<dbReference type="SUPFAM" id="SSF48050">
    <property type="entry name" value="Hemocyanin, N-terminal domain"/>
    <property type="match status" value="1"/>
</dbReference>
<keyword evidence="3" id="KW-0560">Oxidoreductase</keyword>
<evidence type="ECO:0000256" key="1">
    <source>
        <dbReference type="ARBA" id="ARBA00009470"/>
    </source>
</evidence>
<dbReference type="Gene3D" id="1.10.1280.10">
    <property type="entry name" value="Di-copper center containing domain from catechol oxidase"/>
    <property type="match status" value="1"/>
</dbReference>
<dbReference type="PRINTS" id="PR00187">
    <property type="entry name" value="HAEMOCYANIN"/>
</dbReference>
<dbReference type="InterPro" id="IPR037020">
    <property type="entry name" value="Hemocyanin_C_sf"/>
</dbReference>
<dbReference type="InterPro" id="IPR005203">
    <property type="entry name" value="Hemocyanin_C"/>
</dbReference>
<dbReference type="PROSITE" id="PS00498">
    <property type="entry name" value="TYROSINASE_2"/>
    <property type="match status" value="1"/>
</dbReference>
<gene>
    <name evidence="6" type="primary">hc1</name>
</gene>
<name>B9W4N0_9NEOP</name>
<sequence>MKLIPACLVVAVCIAYCCGVSVPADSGLVVRQYEILKLLNKVHEPNRIKEQIEIGNSFDLSTALTGFKNPNAAKALLKGYKAGSLLPRGSIFTLFNEKHRSEMILLFETFFYANDWDLLFKTACWARDRINEGQFVYALSVAVLHRSDTHGIVLPPPYEIYPHLFVNSEVIHAAYKAKMRQEPAIVRMNFTGTIKNPEQRVAYLGEDIGMNAHHAHWHMDFPFWWKEHEYGIHKDRKGELFYYMHHQLIARFDLERLSNNLPFVEPLSWDQKIANGFYPQTTYRVGGEFPARPDNYAFHDLENIKIKDMIDYTRRIREAIAQQAVITKSGEYFYLNDSKGIEVLGDLMEPSFDSKHPEYYGALHNYGHILLGQITDPKGKFNMPPGVMEHFETATRDPAFFRLHKYIDNLFKLHKDLLPSYSKEELSLDGVQIEDVQIDELTTYFEDFDIDLLNALDDTVELEDVEIKARVRRLNHKPFNFKIEVNSDKEYTAAVRVYIGPKYDWFGQEITLDEKRLYMVEIDKFVTKLTAGHNNIFRKSSESSVTIPDRETTKVLHKKVKDALKNSTPLLVNKDVRHCGYPGRLLLPKGKIEGMPFPLYAIVTDFEQEKVNDLPFDYDYGGSISYCGTLGHKYPDSKPMGYPFDRPIGREFYYPNMFEKDVVITHKES</sequence>
<feature type="domain" description="Tyrosinase copper-binding" evidence="5">
    <location>
        <begin position="397"/>
        <end position="408"/>
    </location>
</feature>
<dbReference type="InterPro" id="IPR036697">
    <property type="entry name" value="Hemocyanin_N_sf"/>
</dbReference>
<evidence type="ECO:0000259" key="5">
    <source>
        <dbReference type="PROSITE" id="PS00498"/>
    </source>
</evidence>
<protein>
    <submittedName>
        <fullName evidence="6">Hemocyanin subunit type 1</fullName>
    </submittedName>
</protein>
<evidence type="ECO:0000256" key="4">
    <source>
        <dbReference type="SAM" id="SignalP"/>
    </source>
</evidence>
<reference evidence="6" key="1">
    <citation type="journal article" date="2009" name="FEBS J.">
        <title>The occurrence of hemocyanin in Hexapoda.</title>
        <authorList>
            <person name="Pick C."/>
            <person name="Schneuer M."/>
            <person name="Burmester T."/>
        </authorList>
    </citation>
    <scope>NUCLEOTIDE SEQUENCE</scope>
    <source>
        <tissue evidence="6">Whole organism</tissue>
    </source>
</reference>
<evidence type="ECO:0000256" key="3">
    <source>
        <dbReference type="ARBA" id="ARBA00023033"/>
    </source>
</evidence>
<accession>B9W4N0</accession>
<keyword evidence="3" id="KW-0503">Monooxygenase</keyword>
<keyword evidence="4" id="KW-0732">Signal</keyword>
<dbReference type="EMBL" id="FM242641">
    <property type="protein sequence ID" value="CAR85694.1"/>
    <property type="molecule type" value="mRNA"/>
</dbReference>
<dbReference type="SUPFAM" id="SSF48056">
    <property type="entry name" value="Di-copper centre-containing domain"/>
    <property type="match status" value="1"/>
</dbReference>
<dbReference type="AlphaFoldDB" id="B9W4N0"/>
<dbReference type="InterPro" id="IPR013788">
    <property type="entry name" value="Hemocyanin/hexamerin"/>
</dbReference>
<feature type="signal peptide" evidence="4">
    <location>
        <begin position="1"/>
        <end position="19"/>
    </location>
</feature>
<dbReference type="GO" id="GO:0004497">
    <property type="term" value="F:monooxygenase activity"/>
    <property type="evidence" value="ECO:0007669"/>
    <property type="project" value="UniProtKB-KW"/>
</dbReference>
<dbReference type="SUPFAM" id="SSF81296">
    <property type="entry name" value="E set domains"/>
    <property type="match status" value="1"/>
</dbReference>
<dbReference type="PROSITE" id="PS00210">
    <property type="entry name" value="HEMOCYANIN_2"/>
    <property type="match status" value="1"/>
</dbReference>
<organism evidence="6">
    <name type="scientific">Chelidurella acanthopygia</name>
    <dbReference type="NCBI Taxonomy" id="2546181"/>
    <lineage>
        <taxon>Eukaryota</taxon>
        <taxon>Metazoa</taxon>
        <taxon>Ecdysozoa</taxon>
        <taxon>Arthropoda</taxon>
        <taxon>Hexapoda</taxon>
        <taxon>Insecta</taxon>
        <taxon>Pterygota</taxon>
        <taxon>Neoptera</taxon>
        <taxon>Polyneoptera</taxon>
        <taxon>Dermaptera</taxon>
        <taxon>Neodermaptera</taxon>
        <taxon>Epidermaptera</taxon>
        <taxon>Forficuloidea</taxon>
        <taxon>Forficulidae</taxon>
        <taxon>Chelidurella</taxon>
    </lineage>
</organism>
<dbReference type="GO" id="GO:0045735">
    <property type="term" value="F:nutrient reservoir activity"/>
    <property type="evidence" value="ECO:0007669"/>
    <property type="project" value="UniProtKB-KW"/>
</dbReference>
<keyword evidence="2" id="KW-0758">Storage protein</keyword>